<dbReference type="RefSeq" id="WP_119445785.1">
    <property type="nucleotide sequence ID" value="NZ_CP032317.1"/>
</dbReference>
<keyword evidence="5" id="KW-1185">Reference proteome</keyword>
<dbReference type="GO" id="GO:0000035">
    <property type="term" value="F:acyl binding"/>
    <property type="evidence" value="ECO:0007669"/>
    <property type="project" value="TreeGrafter"/>
</dbReference>
<accession>A0A3B7R2J4</accession>
<feature type="domain" description="Carrier" evidence="3">
    <location>
        <begin position="8"/>
        <end position="84"/>
    </location>
</feature>
<evidence type="ECO:0000256" key="1">
    <source>
        <dbReference type="ARBA" id="ARBA00022450"/>
    </source>
</evidence>
<dbReference type="EMBL" id="CP032317">
    <property type="protein sequence ID" value="AYA38235.1"/>
    <property type="molecule type" value="Genomic_DNA"/>
</dbReference>
<protein>
    <submittedName>
        <fullName evidence="4">Acyl carrier protein</fullName>
    </submittedName>
</protein>
<dbReference type="GO" id="GO:0000036">
    <property type="term" value="F:acyl carrier activity"/>
    <property type="evidence" value="ECO:0007669"/>
    <property type="project" value="TreeGrafter"/>
</dbReference>
<gene>
    <name evidence="4" type="ORF">D3Y59_15015</name>
</gene>
<evidence type="ECO:0000259" key="3">
    <source>
        <dbReference type="PROSITE" id="PS50075"/>
    </source>
</evidence>
<keyword evidence="1" id="KW-0596">Phosphopantetheine</keyword>
<reference evidence="4 5" key="1">
    <citation type="submission" date="2018-09" db="EMBL/GenBank/DDBJ databases">
        <title>Hymenobacter medium sp. nov., isolated from R2A medium.</title>
        <authorList>
            <person name="Yingchao G."/>
        </authorList>
    </citation>
    <scope>NUCLEOTIDE SEQUENCE [LARGE SCALE GENOMIC DNA]</scope>
    <source>
        <strain evidence="5">sh-6</strain>
    </source>
</reference>
<name>A0A3B7R2J4_9BACT</name>
<dbReference type="Proteomes" id="UP000262802">
    <property type="component" value="Chromosome"/>
</dbReference>
<dbReference type="PANTHER" id="PTHR20863">
    <property type="entry name" value="ACYL CARRIER PROTEIN"/>
    <property type="match status" value="1"/>
</dbReference>
<dbReference type="OrthoDB" id="893949at2"/>
<evidence type="ECO:0000313" key="4">
    <source>
        <dbReference type="EMBL" id="AYA38235.1"/>
    </source>
</evidence>
<dbReference type="InterPro" id="IPR003231">
    <property type="entry name" value="ACP"/>
</dbReference>
<dbReference type="Gene3D" id="1.10.1200.10">
    <property type="entry name" value="ACP-like"/>
    <property type="match status" value="1"/>
</dbReference>
<dbReference type="SUPFAM" id="SSF47336">
    <property type="entry name" value="ACP-like"/>
    <property type="match status" value="1"/>
</dbReference>
<dbReference type="PROSITE" id="PS50075">
    <property type="entry name" value="CARRIER"/>
    <property type="match status" value="1"/>
</dbReference>
<dbReference type="PANTHER" id="PTHR20863:SF76">
    <property type="entry name" value="CARRIER DOMAIN-CONTAINING PROTEIN"/>
    <property type="match status" value="1"/>
</dbReference>
<proteinExistence type="predicted"/>
<dbReference type="InterPro" id="IPR036736">
    <property type="entry name" value="ACP-like_sf"/>
</dbReference>
<dbReference type="KEGG" id="hyh:D3Y59_15015"/>
<dbReference type="InterPro" id="IPR009081">
    <property type="entry name" value="PP-bd_ACP"/>
</dbReference>
<sequence>MLTRTTTAAPASIEQQVLRIISKRKAIKPNRLRVSSNLSRELGFDTVDVVDIILELERRFHITIPDEVPLNTVRDFVRYVASHLGGSKAQ</sequence>
<dbReference type="AlphaFoldDB" id="A0A3B7R2J4"/>
<dbReference type="Pfam" id="PF00550">
    <property type="entry name" value="PP-binding"/>
    <property type="match status" value="1"/>
</dbReference>
<organism evidence="4 5">
    <name type="scientific">Hymenobacter oligotrophus</name>
    <dbReference type="NCBI Taxonomy" id="2319843"/>
    <lineage>
        <taxon>Bacteria</taxon>
        <taxon>Pseudomonadati</taxon>
        <taxon>Bacteroidota</taxon>
        <taxon>Cytophagia</taxon>
        <taxon>Cytophagales</taxon>
        <taxon>Hymenobacteraceae</taxon>
        <taxon>Hymenobacter</taxon>
    </lineage>
</organism>
<evidence type="ECO:0000313" key="5">
    <source>
        <dbReference type="Proteomes" id="UP000262802"/>
    </source>
</evidence>
<keyword evidence="2" id="KW-0597">Phosphoprotein</keyword>
<evidence type="ECO:0000256" key="2">
    <source>
        <dbReference type="ARBA" id="ARBA00022553"/>
    </source>
</evidence>